<comment type="caution">
    <text evidence="4">The sequence shown here is derived from an EMBL/GenBank/DDBJ whole genome shotgun (WGS) entry which is preliminary data.</text>
</comment>
<feature type="signal peptide" evidence="2">
    <location>
        <begin position="1"/>
        <end position="26"/>
    </location>
</feature>
<evidence type="ECO:0000313" key="4">
    <source>
        <dbReference type="EMBL" id="KAD4180473.1"/>
    </source>
</evidence>
<proteinExistence type="predicted"/>
<feature type="chain" id="PRO_5024329456" description="Pectinesterase inhibitor domain-containing protein" evidence="2">
    <location>
        <begin position="27"/>
        <end position="236"/>
    </location>
</feature>
<gene>
    <name evidence="4" type="ORF">E3N88_29064</name>
</gene>
<dbReference type="SUPFAM" id="SSF101148">
    <property type="entry name" value="Plant invertase/pectin methylesterase inhibitor"/>
    <property type="match status" value="1"/>
</dbReference>
<reference evidence="4 5" key="1">
    <citation type="submission" date="2019-05" db="EMBL/GenBank/DDBJ databases">
        <title>Mikania micrantha, genome provides insights into the molecular mechanism of rapid growth.</title>
        <authorList>
            <person name="Liu B."/>
        </authorList>
    </citation>
    <scope>NUCLEOTIDE SEQUENCE [LARGE SCALE GENOMIC DNA]</scope>
    <source>
        <strain evidence="4">NLD-2019</strain>
        <tissue evidence="4">Leaf</tissue>
    </source>
</reference>
<evidence type="ECO:0000259" key="3">
    <source>
        <dbReference type="Pfam" id="PF04043"/>
    </source>
</evidence>
<organism evidence="4 5">
    <name type="scientific">Mikania micrantha</name>
    <name type="common">bitter vine</name>
    <dbReference type="NCBI Taxonomy" id="192012"/>
    <lineage>
        <taxon>Eukaryota</taxon>
        <taxon>Viridiplantae</taxon>
        <taxon>Streptophyta</taxon>
        <taxon>Embryophyta</taxon>
        <taxon>Tracheophyta</taxon>
        <taxon>Spermatophyta</taxon>
        <taxon>Magnoliopsida</taxon>
        <taxon>eudicotyledons</taxon>
        <taxon>Gunneridae</taxon>
        <taxon>Pentapetalae</taxon>
        <taxon>asterids</taxon>
        <taxon>campanulids</taxon>
        <taxon>Asterales</taxon>
        <taxon>Asteraceae</taxon>
        <taxon>Asteroideae</taxon>
        <taxon>Heliantheae alliance</taxon>
        <taxon>Eupatorieae</taxon>
        <taxon>Mikania</taxon>
    </lineage>
</organism>
<dbReference type="InterPro" id="IPR035513">
    <property type="entry name" value="Invertase/methylesterase_inhib"/>
</dbReference>
<accession>A0A5N6N198</accession>
<dbReference type="InterPro" id="IPR006501">
    <property type="entry name" value="Pectinesterase_inhib_dom"/>
</dbReference>
<keyword evidence="2" id="KW-0732">Signal</keyword>
<evidence type="ECO:0000256" key="2">
    <source>
        <dbReference type="SAM" id="SignalP"/>
    </source>
</evidence>
<dbReference type="Proteomes" id="UP000326396">
    <property type="component" value="Linkage Group LG4"/>
</dbReference>
<dbReference type="AlphaFoldDB" id="A0A5N6N198"/>
<evidence type="ECO:0000313" key="5">
    <source>
        <dbReference type="Proteomes" id="UP000326396"/>
    </source>
</evidence>
<dbReference type="EMBL" id="SZYD01000014">
    <property type="protein sequence ID" value="KAD4180473.1"/>
    <property type="molecule type" value="Genomic_DNA"/>
</dbReference>
<dbReference type="GO" id="GO:0004857">
    <property type="term" value="F:enzyme inhibitor activity"/>
    <property type="evidence" value="ECO:0007669"/>
    <property type="project" value="InterPro"/>
</dbReference>
<dbReference type="NCBIfam" id="TIGR01614">
    <property type="entry name" value="PME_inhib"/>
    <property type="match status" value="1"/>
</dbReference>
<feature type="domain" description="Pectinesterase inhibitor" evidence="3">
    <location>
        <begin position="141"/>
        <end position="234"/>
    </location>
</feature>
<evidence type="ECO:0000256" key="1">
    <source>
        <dbReference type="SAM" id="MobiDB-lite"/>
    </source>
</evidence>
<feature type="compositionally biased region" description="Acidic residues" evidence="1">
    <location>
        <begin position="54"/>
        <end position="74"/>
    </location>
</feature>
<keyword evidence="5" id="KW-1185">Reference proteome</keyword>
<dbReference type="OrthoDB" id="1915198at2759"/>
<protein>
    <recommendedName>
        <fullName evidence="3">Pectinesterase inhibitor domain-containing protein</fullName>
    </recommendedName>
</protein>
<dbReference type="Pfam" id="PF04043">
    <property type="entry name" value="PMEI"/>
    <property type="match status" value="1"/>
</dbReference>
<feature type="region of interest" description="Disordered" evidence="1">
    <location>
        <begin position="25"/>
        <end position="94"/>
    </location>
</feature>
<sequence>MAVSRHTLIVILFFTFLFLLAQCSKASSDKETPSPAPTIKDEEEEDSSPAPSPAEEEEEEEEEEDDEEEEEEKDTGESSPTPTPNPSSGPAAESPLSINELFELSLPEIGVQKVATTPPGEGAKISIKQLEGIEHKIVEFKTSLTKRVSKPSSKASKKCLTQCQGNFDDAVDGVKKGIESIKKQDLNKANIDISGIATDIETCNDCFIDGDGEDKEINAFNSWIKGVTKECLSLLK</sequence>
<name>A0A5N6N198_9ASTR</name>
<dbReference type="Gene3D" id="1.20.140.40">
    <property type="entry name" value="Invertase/pectin methylesterase inhibitor family protein"/>
    <property type="match status" value="1"/>
</dbReference>